<organism evidence="1 2">
    <name type="scientific">Pendulispora brunnea</name>
    <dbReference type="NCBI Taxonomy" id="2905690"/>
    <lineage>
        <taxon>Bacteria</taxon>
        <taxon>Pseudomonadati</taxon>
        <taxon>Myxococcota</taxon>
        <taxon>Myxococcia</taxon>
        <taxon>Myxococcales</taxon>
        <taxon>Sorangiineae</taxon>
        <taxon>Pendulisporaceae</taxon>
        <taxon>Pendulispora</taxon>
    </lineage>
</organism>
<dbReference type="RefSeq" id="WP_394849021.1">
    <property type="nucleotide sequence ID" value="NZ_CP089982.1"/>
</dbReference>
<keyword evidence="2" id="KW-1185">Reference proteome</keyword>
<gene>
    <name evidence="1" type="ORF">LZC95_16410</name>
</gene>
<name>A0ABZ2KL66_9BACT</name>
<proteinExistence type="predicted"/>
<reference evidence="1 2" key="1">
    <citation type="submission" date="2021-12" db="EMBL/GenBank/DDBJ databases">
        <title>Discovery of the Pendulisporaceae a myxobacterial family with distinct sporulation behavior and unique specialized metabolism.</title>
        <authorList>
            <person name="Garcia R."/>
            <person name="Popoff A."/>
            <person name="Bader C.D."/>
            <person name="Loehr J."/>
            <person name="Walesch S."/>
            <person name="Walt C."/>
            <person name="Boldt J."/>
            <person name="Bunk B."/>
            <person name="Haeckl F.J.F.P.J."/>
            <person name="Gunesch A.P."/>
            <person name="Birkelbach J."/>
            <person name="Nuebel U."/>
            <person name="Pietschmann T."/>
            <person name="Bach T."/>
            <person name="Mueller R."/>
        </authorList>
    </citation>
    <scope>NUCLEOTIDE SEQUENCE [LARGE SCALE GENOMIC DNA]</scope>
    <source>
        <strain evidence="1 2">MSr12523</strain>
    </source>
</reference>
<evidence type="ECO:0000313" key="2">
    <source>
        <dbReference type="Proteomes" id="UP001379533"/>
    </source>
</evidence>
<accession>A0ABZ2KL66</accession>
<sequence>MVARKPQLARAEVIDKATRARFESEIEGALKRRPPNEAKLAGALRAIAPYSASVRNAMAEALGIMVRRSAFKRELYAASLRSLADADDKRVASLLRTALGGEDAGSSAALSAACFCTDASLAPALGKLAAARQSHLAFGAEIARVTRSESNGAHLTSLAPMIKESHRIALCTEMLVPLARAKPVPLAIAPALKVLRGAERHLGRWLVMAEVAAKSGDAGPAEEAREKSKVGPSSARAAWSLVFWALTDAVQPIEGTVAPPETRPTVELIARLSDRPSADRDTTFLFRLARARATLCRPMLEACVKALPLSDEVAVRAALYLARDHGRDDLRQALVDAAHGDGAGPRREELRGLATAALWDLGMADVAVPLAEELSASKSIGNVTWGALTRAASVARARVLANPSGSDGHVSGVTPTAEKPLLHETAVRWIQWGWLE</sequence>
<dbReference type="EMBL" id="CP089982">
    <property type="protein sequence ID" value="WXA98407.1"/>
    <property type="molecule type" value="Genomic_DNA"/>
</dbReference>
<evidence type="ECO:0008006" key="3">
    <source>
        <dbReference type="Google" id="ProtNLM"/>
    </source>
</evidence>
<evidence type="ECO:0000313" key="1">
    <source>
        <dbReference type="EMBL" id="WXA98407.1"/>
    </source>
</evidence>
<protein>
    <recommendedName>
        <fullName evidence="3">HEAT repeat domain-containing protein</fullName>
    </recommendedName>
</protein>
<dbReference type="Proteomes" id="UP001379533">
    <property type="component" value="Chromosome"/>
</dbReference>